<keyword evidence="2 5" id="KW-0812">Transmembrane</keyword>
<evidence type="ECO:0000256" key="5">
    <source>
        <dbReference type="SAM" id="Phobius"/>
    </source>
</evidence>
<feature type="transmembrane region" description="Helical" evidence="5">
    <location>
        <begin position="209"/>
        <end position="231"/>
    </location>
</feature>
<dbReference type="PANTHER" id="PTHR23531:SF1">
    <property type="entry name" value="QUINOLENE RESISTANCE PROTEIN NORA"/>
    <property type="match status" value="1"/>
</dbReference>
<keyword evidence="3 5" id="KW-1133">Transmembrane helix</keyword>
<dbReference type="InterPro" id="IPR020846">
    <property type="entry name" value="MFS_dom"/>
</dbReference>
<dbReference type="PANTHER" id="PTHR23531">
    <property type="entry name" value="QUINOLENE RESISTANCE PROTEIN NORA"/>
    <property type="match status" value="1"/>
</dbReference>
<dbReference type="Pfam" id="PF07690">
    <property type="entry name" value="MFS_1"/>
    <property type="match status" value="1"/>
</dbReference>
<comment type="subcellular location">
    <subcellularLocation>
        <location evidence="1">Cell membrane</location>
        <topology evidence="1">Multi-pass membrane protein</topology>
    </subcellularLocation>
</comment>
<feature type="transmembrane region" description="Helical" evidence="5">
    <location>
        <begin position="367"/>
        <end position="385"/>
    </location>
</feature>
<feature type="transmembrane region" description="Helical" evidence="5">
    <location>
        <begin position="167"/>
        <end position="188"/>
    </location>
</feature>
<dbReference type="Proteomes" id="UP000326852">
    <property type="component" value="Unassembled WGS sequence"/>
</dbReference>
<feature type="transmembrane region" description="Helical" evidence="5">
    <location>
        <begin position="243"/>
        <end position="266"/>
    </location>
</feature>
<feature type="transmembrane region" description="Helical" evidence="5">
    <location>
        <begin position="302"/>
        <end position="328"/>
    </location>
</feature>
<feature type="transmembrane region" description="Helical" evidence="5">
    <location>
        <begin position="278"/>
        <end position="296"/>
    </location>
</feature>
<comment type="caution">
    <text evidence="7">The sequence shown here is derived from an EMBL/GenBank/DDBJ whole genome shotgun (WGS) entry which is preliminary data.</text>
</comment>
<feature type="transmembrane region" description="Helical" evidence="5">
    <location>
        <begin position="108"/>
        <end position="129"/>
    </location>
</feature>
<dbReference type="SUPFAM" id="SSF103473">
    <property type="entry name" value="MFS general substrate transporter"/>
    <property type="match status" value="1"/>
</dbReference>
<dbReference type="PROSITE" id="PS00216">
    <property type="entry name" value="SUGAR_TRANSPORT_1"/>
    <property type="match status" value="1"/>
</dbReference>
<evidence type="ECO:0000256" key="4">
    <source>
        <dbReference type="ARBA" id="ARBA00023136"/>
    </source>
</evidence>
<dbReference type="RefSeq" id="WP_152272209.1">
    <property type="nucleotide sequence ID" value="NZ_VTFX01000004.1"/>
</dbReference>
<feature type="transmembrane region" description="Helical" evidence="5">
    <location>
        <begin position="79"/>
        <end position="102"/>
    </location>
</feature>
<evidence type="ECO:0000256" key="3">
    <source>
        <dbReference type="ARBA" id="ARBA00022989"/>
    </source>
</evidence>
<evidence type="ECO:0000259" key="6">
    <source>
        <dbReference type="PROSITE" id="PS50850"/>
    </source>
</evidence>
<accession>A0A5N6MHH0</accession>
<gene>
    <name evidence="7" type="ORF">GD627_08900</name>
</gene>
<keyword evidence="4 5" id="KW-0472">Membrane</keyword>
<dbReference type="InterPro" id="IPR011701">
    <property type="entry name" value="MFS"/>
</dbReference>
<feature type="transmembrane region" description="Helical" evidence="5">
    <location>
        <begin position="48"/>
        <end position="67"/>
    </location>
</feature>
<feature type="domain" description="Major facilitator superfamily (MFS) profile" evidence="6">
    <location>
        <begin position="13"/>
        <end position="390"/>
    </location>
</feature>
<dbReference type="GO" id="GO:0022857">
    <property type="term" value="F:transmembrane transporter activity"/>
    <property type="evidence" value="ECO:0007669"/>
    <property type="project" value="InterPro"/>
</dbReference>
<proteinExistence type="predicted"/>
<reference evidence="7 8" key="1">
    <citation type="submission" date="2019-08" db="EMBL/GenBank/DDBJ databases">
        <title>Arthrobacter sp. nov., isolated from plateau pika and Tibetan wild ass.</title>
        <authorList>
            <person name="Ge Y."/>
        </authorList>
    </citation>
    <scope>NUCLEOTIDE SEQUENCE [LARGE SCALE GENOMIC DNA]</scope>
    <source>
        <strain evidence="7 8">785</strain>
    </source>
</reference>
<sequence>MAGSGSKLWTRGFVLAIITNLFISMVFYLLMTSMALYAVQEFNASDGAAGFASGSFVLGALTARVFAGKFLDFVGRRRLLVISLAVFVAASLLYIPASSLALLLTVRILHGMAFGAASTSISASVMSLIPVHRRGEGTGYFGISTTLATAVGPFLAVYLANSVSYRALFLFAAGCAAVALVLALVLRLPERTPGPEEQKNKWRMHLTDIIDPSALAIASVMFIAGAAYAGILSFLNSYAQDEGLLLGASLFFVVYACVVLVSRLFVGRIQDRHGDNAVIYPTLVSFAAGLALLAYAPNDAVMAVAGVFVGFGFGALMPCAQAIAVSTAPASRIGLATSTFFILMDAGVGLGPLLLGALLPLTGFHGMYWVLAAVLLASTVLYHFVHGQRNYRPGTP</sequence>
<organism evidence="7 8">
    <name type="scientific">Arthrobacter yangruifuii</name>
    <dbReference type="NCBI Taxonomy" id="2606616"/>
    <lineage>
        <taxon>Bacteria</taxon>
        <taxon>Bacillati</taxon>
        <taxon>Actinomycetota</taxon>
        <taxon>Actinomycetes</taxon>
        <taxon>Micrococcales</taxon>
        <taxon>Micrococcaceae</taxon>
        <taxon>Arthrobacter</taxon>
    </lineage>
</organism>
<name>A0A5N6MHH0_9MICC</name>
<evidence type="ECO:0000256" key="1">
    <source>
        <dbReference type="ARBA" id="ARBA00004651"/>
    </source>
</evidence>
<dbReference type="Gene3D" id="1.20.1250.20">
    <property type="entry name" value="MFS general substrate transporter like domains"/>
    <property type="match status" value="1"/>
</dbReference>
<dbReference type="InterPro" id="IPR052714">
    <property type="entry name" value="MFS_Exporter"/>
</dbReference>
<dbReference type="InterPro" id="IPR005829">
    <property type="entry name" value="Sugar_transporter_CS"/>
</dbReference>
<feature type="transmembrane region" description="Helical" evidence="5">
    <location>
        <begin position="141"/>
        <end position="161"/>
    </location>
</feature>
<evidence type="ECO:0000313" key="7">
    <source>
        <dbReference type="EMBL" id="KAD3632962.1"/>
    </source>
</evidence>
<evidence type="ECO:0000313" key="8">
    <source>
        <dbReference type="Proteomes" id="UP000326852"/>
    </source>
</evidence>
<dbReference type="AlphaFoldDB" id="A0A5N6MHH0"/>
<keyword evidence="8" id="KW-1185">Reference proteome</keyword>
<dbReference type="InterPro" id="IPR036259">
    <property type="entry name" value="MFS_trans_sf"/>
</dbReference>
<dbReference type="PROSITE" id="PS50850">
    <property type="entry name" value="MFS"/>
    <property type="match status" value="1"/>
</dbReference>
<feature type="transmembrane region" description="Helical" evidence="5">
    <location>
        <begin position="12"/>
        <end position="36"/>
    </location>
</feature>
<dbReference type="GO" id="GO:0005886">
    <property type="term" value="C:plasma membrane"/>
    <property type="evidence" value="ECO:0007669"/>
    <property type="project" value="UniProtKB-SubCell"/>
</dbReference>
<dbReference type="CDD" id="cd17489">
    <property type="entry name" value="MFS_YfcJ_like"/>
    <property type="match status" value="1"/>
</dbReference>
<evidence type="ECO:0000256" key="2">
    <source>
        <dbReference type="ARBA" id="ARBA00022692"/>
    </source>
</evidence>
<dbReference type="EMBL" id="VTFX01000004">
    <property type="protein sequence ID" value="KAD3632962.1"/>
    <property type="molecule type" value="Genomic_DNA"/>
</dbReference>
<protein>
    <submittedName>
        <fullName evidence="7">MFS transporter</fullName>
    </submittedName>
</protein>
<feature type="transmembrane region" description="Helical" evidence="5">
    <location>
        <begin position="340"/>
        <end position="361"/>
    </location>
</feature>